<accession>A0A401YIW9</accession>
<evidence type="ECO:0000256" key="2">
    <source>
        <dbReference type="SAM" id="Phobius"/>
    </source>
</evidence>
<dbReference type="RefSeq" id="WP_160161365.1">
    <property type="nucleotide sequence ID" value="NZ_BIFH01000016.1"/>
</dbReference>
<dbReference type="SMART" id="SM00331">
    <property type="entry name" value="PP2C_SIG"/>
    <property type="match status" value="1"/>
</dbReference>
<feature type="transmembrane region" description="Helical" evidence="2">
    <location>
        <begin position="90"/>
        <end position="109"/>
    </location>
</feature>
<dbReference type="PANTHER" id="PTHR43156:SF2">
    <property type="entry name" value="STAGE II SPORULATION PROTEIN E"/>
    <property type="match status" value="1"/>
</dbReference>
<keyword evidence="2" id="KW-0472">Membrane</keyword>
<gene>
    <name evidence="4" type="ORF">EHYA_02210</name>
</gene>
<dbReference type="EMBL" id="BIFH01000016">
    <property type="protein sequence ID" value="GCD94541.1"/>
    <property type="molecule type" value="Genomic_DNA"/>
</dbReference>
<keyword evidence="1" id="KW-0378">Hydrolase</keyword>
<evidence type="ECO:0000259" key="3">
    <source>
        <dbReference type="SMART" id="SM00331"/>
    </source>
</evidence>
<dbReference type="InterPro" id="IPR036457">
    <property type="entry name" value="PPM-type-like_dom_sf"/>
</dbReference>
<dbReference type="Pfam" id="PF07228">
    <property type="entry name" value="SpoIIE"/>
    <property type="match status" value="1"/>
</dbReference>
<keyword evidence="2" id="KW-0812">Transmembrane</keyword>
<organism evidence="4 5">
    <name type="scientific">Embleya hyalina</name>
    <dbReference type="NCBI Taxonomy" id="516124"/>
    <lineage>
        <taxon>Bacteria</taxon>
        <taxon>Bacillati</taxon>
        <taxon>Actinomycetota</taxon>
        <taxon>Actinomycetes</taxon>
        <taxon>Kitasatosporales</taxon>
        <taxon>Streptomycetaceae</taxon>
        <taxon>Embleya</taxon>
    </lineage>
</organism>
<name>A0A401YIW9_9ACTN</name>
<feature type="transmembrane region" description="Helical" evidence="2">
    <location>
        <begin position="47"/>
        <end position="70"/>
    </location>
</feature>
<dbReference type="PANTHER" id="PTHR43156">
    <property type="entry name" value="STAGE II SPORULATION PROTEIN E-RELATED"/>
    <property type="match status" value="1"/>
</dbReference>
<proteinExistence type="predicted"/>
<feature type="transmembrane region" description="Helical" evidence="2">
    <location>
        <begin position="18"/>
        <end position="35"/>
    </location>
</feature>
<dbReference type="Gene3D" id="3.60.40.10">
    <property type="entry name" value="PPM-type phosphatase domain"/>
    <property type="match status" value="1"/>
</dbReference>
<evidence type="ECO:0000256" key="1">
    <source>
        <dbReference type="ARBA" id="ARBA00022801"/>
    </source>
</evidence>
<keyword evidence="2" id="KW-1133">Transmembrane helix</keyword>
<comment type="caution">
    <text evidence="4">The sequence shown here is derived from an EMBL/GenBank/DDBJ whole genome shotgun (WGS) entry which is preliminary data.</text>
</comment>
<evidence type="ECO:0000313" key="5">
    <source>
        <dbReference type="Proteomes" id="UP000286931"/>
    </source>
</evidence>
<sequence length="377" mass="40384">MSEAAVVEAQQGRALRQLIPVLPALLYITIVAVDFGTPDEFRTDDMLCLVPMTASALVPVRPTVVYAVLATATFLVLDPWLASAGYVHDWAGFMVVVLGGAIAVVTVLLRTRLQERVSRLGNVVEHVQRALLPPVPPVVGGIRVERSYLAAERDAEVGGDVYDVVDTPYGTRAFIADVQGKGLTAVGASAALVGTFDEAAHAESDLWRVGRRMDAGLERFGRNQVLLGEPDSDWFATALLIGFDGDGRVELTNHGHEAPAVIGPSGVRWLQVPPELPLGLAGLVPAEDRAPTYRFRMAPDELLLLYTDGTTEARDAAGRFFPLRDWVARHADPNRSAAELLADLQQALLAHVGGRLTDDAALMVLRPVTPEPVGSAG</sequence>
<dbReference type="OrthoDB" id="4324833at2"/>
<keyword evidence="5" id="KW-1185">Reference proteome</keyword>
<feature type="domain" description="PPM-type phosphatase" evidence="3">
    <location>
        <begin position="142"/>
        <end position="367"/>
    </location>
</feature>
<dbReference type="AlphaFoldDB" id="A0A401YIW9"/>
<dbReference type="Proteomes" id="UP000286931">
    <property type="component" value="Unassembled WGS sequence"/>
</dbReference>
<reference evidence="4 5" key="1">
    <citation type="submission" date="2018-12" db="EMBL/GenBank/DDBJ databases">
        <title>Draft genome sequence of Embleya hyalina NBRC 13850T.</title>
        <authorList>
            <person name="Komaki H."/>
            <person name="Hosoyama A."/>
            <person name="Kimura A."/>
            <person name="Ichikawa N."/>
            <person name="Tamura T."/>
        </authorList>
    </citation>
    <scope>NUCLEOTIDE SEQUENCE [LARGE SCALE GENOMIC DNA]</scope>
    <source>
        <strain evidence="4 5">NBRC 13850</strain>
    </source>
</reference>
<dbReference type="InterPro" id="IPR052016">
    <property type="entry name" value="Bact_Sigma-Reg"/>
</dbReference>
<dbReference type="InterPro" id="IPR001932">
    <property type="entry name" value="PPM-type_phosphatase-like_dom"/>
</dbReference>
<evidence type="ECO:0000313" key="4">
    <source>
        <dbReference type="EMBL" id="GCD94541.1"/>
    </source>
</evidence>
<protein>
    <submittedName>
        <fullName evidence="4">Integral membrane protein</fullName>
    </submittedName>
</protein>
<dbReference type="GO" id="GO:0016791">
    <property type="term" value="F:phosphatase activity"/>
    <property type="evidence" value="ECO:0007669"/>
    <property type="project" value="TreeGrafter"/>
</dbReference>